<dbReference type="Proteomes" id="UP001501153">
    <property type="component" value="Unassembled WGS sequence"/>
</dbReference>
<evidence type="ECO:0000313" key="2">
    <source>
        <dbReference type="EMBL" id="GAA4363243.1"/>
    </source>
</evidence>
<comment type="caution">
    <text evidence="2">The sequence shown here is derived from an EMBL/GenBank/DDBJ whole genome shotgun (WGS) entry which is preliminary data.</text>
</comment>
<sequence length="309" mass="32598">MPRTVELTLPAAYTATVLEEIQRISGIISLRLQRGASLKPVGDVVSLEITDLALPTLMRLIARQQQLHPEVSLSTSQPLSVISSSHSQEISTDVREATWEEMESMISRDSNMNTNGLLTMVLAGIIAAVGISTNAVHLVVGAMVIAPGFEPIVRVPLGIIGKHATWKRGVIDTGKGYAAMLVAAALAALVLRAIGQDTLDGSASYLKEGTLLAYWTTITPASLLASATASFAGALVIATHKSVLTAGVMIALALVPTATLTGMALVEGEWDIAGQAALRWLLEVLLVIGLSVVVIIWKKGAVQRRNLLS</sequence>
<keyword evidence="1" id="KW-0812">Transmembrane</keyword>
<protein>
    <submittedName>
        <fullName evidence="2">DUF389 domain-containing protein</fullName>
    </submittedName>
</protein>
<name>A0ABP8IMC7_9BACT</name>
<feature type="transmembrane region" description="Helical" evidence="1">
    <location>
        <begin position="138"/>
        <end position="157"/>
    </location>
</feature>
<feature type="transmembrane region" description="Helical" evidence="1">
    <location>
        <begin position="243"/>
        <end position="265"/>
    </location>
</feature>
<keyword evidence="1" id="KW-1133">Transmembrane helix</keyword>
<feature type="transmembrane region" description="Helical" evidence="1">
    <location>
        <begin position="214"/>
        <end position="236"/>
    </location>
</feature>
<accession>A0ABP8IMC7</accession>
<feature type="transmembrane region" description="Helical" evidence="1">
    <location>
        <begin position="277"/>
        <end position="297"/>
    </location>
</feature>
<dbReference type="InterPro" id="IPR005240">
    <property type="entry name" value="DUF389"/>
</dbReference>
<dbReference type="PANTHER" id="PTHR20992:SF9">
    <property type="entry name" value="AT15442P-RELATED"/>
    <property type="match status" value="1"/>
</dbReference>
<dbReference type="Pfam" id="PF04087">
    <property type="entry name" value="DUF389"/>
    <property type="match status" value="1"/>
</dbReference>
<keyword evidence="3" id="KW-1185">Reference proteome</keyword>
<dbReference type="EMBL" id="BAABGZ010000068">
    <property type="protein sequence ID" value="GAA4363243.1"/>
    <property type="molecule type" value="Genomic_DNA"/>
</dbReference>
<keyword evidence="1" id="KW-0472">Membrane</keyword>
<dbReference type="RefSeq" id="WP_345237090.1">
    <property type="nucleotide sequence ID" value="NZ_BAABGZ010000068.1"/>
</dbReference>
<reference evidence="3" key="1">
    <citation type="journal article" date="2019" name="Int. J. Syst. Evol. Microbiol.">
        <title>The Global Catalogue of Microorganisms (GCM) 10K type strain sequencing project: providing services to taxonomists for standard genome sequencing and annotation.</title>
        <authorList>
            <consortium name="The Broad Institute Genomics Platform"/>
            <consortium name="The Broad Institute Genome Sequencing Center for Infectious Disease"/>
            <person name="Wu L."/>
            <person name="Ma J."/>
        </authorList>
    </citation>
    <scope>NUCLEOTIDE SEQUENCE [LARGE SCALE GENOMIC DNA]</scope>
    <source>
        <strain evidence="3">JCM 17923</strain>
    </source>
</reference>
<evidence type="ECO:0000313" key="3">
    <source>
        <dbReference type="Proteomes" id="UP001501153"/>
    </source>
</evidence>
<feature type="transmembrane region" description="Helical" evidence="1">
    <location>
        <begin position="177"/>
        <end position="194"/>
    </location>
</feature>
<proteinExistence type="predicted"/>
<evidence type="ECO:0000256" key="1">
    <source>
        <dbReference type="SAM" id="Phobius"/>
    </source>
</evidence>
<gene>
    <name evidence="2" type="ORF">GCM10023185_31810</name>
</gene>
<organism evidence="2 3">
    <name type="scientific">Hymenobacter saemangeumensis</name>
    <dbReference type="NCBI Taxonomy" id="1084522"/>
    <lineage>
        <taxon>Bacteria</taxon>
        <taxon>Pseudomonadati</taxon>
        <taxon>Bacteroidota</taxon>
        <taxon>Cytophagia</taxon>
        <taxon>Cytophagales</taxon>
        <taxon>Hymenobacteraceae</taxon>
        <taxon>Hymenobacter</taxon>
    </lineage>
</organism>
<feature type="transmembrane region" description="Helical" evidence="1">
    <location>
        <begin position="112"/>
        <end position="132"/>
    </location>
</feature>
<dbReference type="PANTHER" id="PTHR20992">
    <property type="entry name" value="AT15442P-RELATED"/>
    <property type="match status" value="1"/>
</dbReference>